<dbReference type="Gene3D" id="1.25.40.10">
    <property type="entry name" value="Tetratricopeptide repeat domain"/>
    <property type="match status" value="1"/>
</dbReference>
<protein>
    <recommendedName>
        <fullName evidence="2">Tetratricopeptide repeat protein 36</fullName>
    </recommendedName>
</protein>
<reference evidence="6" key="4">
    <citation type="submission" date="2025-09" db="UniProtKB">
        <authorList>
            <consortium name="Ensembl"/>
        </authorList>
    </citation>
    <scope>IDENTIFICATION</scope>
    <source>
        <strain evidence="6">HSOK</strain>
    </source>
</reference>
<keyword evidence="3" id="KW-0677">Repeat</keyword>
<dbReference type="InterPro" id="IPR019734">
    <property type="entry name" value="TPR_rpt"/>
</dbReference>
<feature type="repeat" description="TPR" evidence="5">
    <location>
        <begin position="112"/>
        <end position="145"/>
    </location>
</feature>
<evidence type="ECO:0000256" key="4">
    <source>
        <dbReference type="ARBA" id="ARBA00022803"/>
    </source>
</evidence>
<dbReference type="PROSITE" id="PS50005">
    <property type="entry name" value="TPR"/>
    <property type="match status" value="1"/>
</dbReference>
<dbReference type="InterPro" id="IPR011990">
    <property type="entry name" value="TPR-like_helical_dom_sf"/>
</dbReference>
<evidence type="ECO:0000313" key="6">
    <source>
        <dbReference type="Ensembl" id="ENSORLP00015024529.1"/>
    </source>
</evidence>
<proteinExistence type="inferred from homology"/>
<dbReference type="PANTHER" id="PTHR21405">
    <property type="entry name" value="CDNA SEQUENCE BC021608"/>
    <property type="match status" value="1"/>
</dbReference>
<dbReference type="FunFam" id="1.25.40.10:FF:000213">
    <property type="entry name" value="Tetratricopeptide repeat domain 36"/>
    <property type="match status" value="1"/>
</dbReference>
<organism evidence="6 7">
    <name type="scientific">Oryzias latipes</name>
    <name type="common">Japanese rice fish</name>
    <name type="synonym">Japanese killifish</name>
    <dbReference type="NCBI Taxonomy" id="8090"/>
    <lineage>
        <taxon>Eukaryota</taxon>
        <taxon>Metazoa</taxon>
        <taxon>Chordata</taxon>
        <taxon>Craniata</taxon>
        <taxon>Vertebrata</taxon>
        <taxon>Euteleostomi</taxon>
        <taxon>Actinopterygii</taxon>
        <taxon>Neopterygii</taxon>
        <taxon>Teleostei</taxon>
        <taxon>Neoteleostei</taxon>
        <taxon>Acanthomorphata</taxon>
        <taxon>Ovalentaria</taxon>
        <taxon>Atherinomorphae</taxon>
        <taxon>Beloniformes</taxon>
        <taxon>Adrianichthyidae</taxon>
        <taxon>Oryziinae</taxon>
        <taxon>Oryzias</taxon>
    </lineage>
</organism>
<reference evidence="6 7" key="2">
    <citation type="submission" date="2017-04" db="EMBL/GenBank/DDBJ databases">
        <title>CpG methylation of centromeres and impact of large insertions on vertebrate speciation.</title>
        <authorList>
            <person name="Ichikawa K."/>
            <person name="Yoshimura J."/>
            <person name="Morishita S."/>
        </authorList>
    </citation>
    <scope>NUCLEOTIDE SEQUENCE</scope>
    <source>
        <strain evidence="6 7">HSOK</strain>
    </source>
</reference>
<evidence type="ECO:0000313" key="7">
    <source>
        <dbReference type="Proteomes" id="UP000265200"/>
    </source>
</evidence>
<name>A0A3P9IX47_ORYLA</name>
<reference key="1">
    <citation type="journal article" date="2007" name="Nature">
        <title>The medaka draft genome and insights into vertebrate genome evolution.</title>
        <authorList>
            <person name="Kasahara M."/>
            <person name="Naruse K."/>
            <person name="Sasaki S."/>
            <person name="Nakatani Y."/>
            <person name="Qu W."/>
            <person name="Ahsan B."/>
            <person name="Yamada T."/>
            <person name="Nagayasu Y."/>
            <person name="Doi K."/>
            <person name="Kasai Y."/>
            <person name="Jindo T."/>
            <person name="Kobayashi D."/>
            <person name="Shimada A."/>
            <person name="Toyoda A."/>
            <person name="Kuroki Y."/>
            <person name="Fujiyama A."/>
            <person name="Sasaki T."/>
            <person name="Shimizu A."/>
            <person name="Asakawa S."/>
            <person name="Shimizu N."/>
            <person name="Hashimoto S."/>
            <person name="Yang J."/>
            <person name="Lee Y."/>
            <person name="Matsushima K."/>
            <person name="Sugano S."/>
            <person name="Sakaizumi M."/>
            <person name="Narita T."/>
            <person name="Ohishi K."/>
            <person name="Haga S."/>
            <person name="Ohta F."/>
            <person name="Nomoto H."/>
            <person name="Nogata K."/>
            <person name="Morishita T."/>
            <person name="Endo T."/>
            <person name="Shin-I T."/>
            <person name="Takeda H."/>
            <person name="Morishita S."/>
            <person name="Kohara Y."/>
        </authorList>
    </citation>
    <scope>NUCLEOTIDE SEQUENCE [LARGE SCALE GENOMIC DNA]</scope>
    <source>
        <strain>Hd-rR</strain>
    </source>
</reference>
<comment type="similarity">
    <text evidence="1">Belongs to the TTC36 family.</text>
</comment>
<dbReference type="Ensembl" id="ENSORLT00015007697.1">
    <property type="protein sequence ID" value="ENSORLP00015024529.1"/>
    <property type="gene ID" value="ENSORLG00015005142.1"/>
</dbReference>
<evidence type="ECO:0000256" key="5">
    <source>
        <dbReference type="PROSITE-ProRule" id="PRU00339"/>
    </source>
</evidence>
<dbReference type="PANTHER" id="PTHR21405:SF0">
    <property type="entry name" value="TETRATRICOPEPTIDE REPEAT PROTEIN 36"/>
    <property type="match status" value="1"/>
</dbReference>
<reference evidence="6" key="3">
    <citation type="submission" date="2025-08" db="UniProtKB">
        <authorList>
            <consortium name="Ensembl"/>
        </authorList>
    </citation>
    <scope>IDENTIFICATION</scope>
    <source>
        <strain evidence="6">HSOK</strain>
    </source>
</reference>
<dbReference type="InterPro" id="IPR038906">
    <property type="entry name" value="TTC36"/>
</dbReference>
<dbReference type="Proteomes" id="UP000265200">
    <property type="component" value="Chromosome 13"/>
</dbReference>
<sequence>MFCLITHRWVQCRHISKSSPASSPSSHWLMQKSREAGLIGRLYFRFKDFLLFLCRFFSLLHIPAVMASANDRAVLQAIFNPSSPFGDIPGINREEELTDDDSGFDTELLKQVKELEMRGVSAAEAGDLQGALQLFSQAIQILPERASAYNNRAQALRLQGDTAGALQDLDRAIVLSGGDGRTGCQALVQRGLLRRLGSQMDEARADFEKAASLGSEFARQQAVVLNPYAALCNKMLSEVINKLRNPNMSEAQ</sequence>
<keyword evidence="4 5" id="KW-0802">TPR repeat</keyword>
<evidence type="ECO:0000256" key="3">
    <source>
        <dbReference type="ARBA" id="ARBA00022737"/>
    </source>
</evidence>
<evidence type="ECO:0000256" key="1">
    <source>
        <dbReference type="ARBA" id="ARBA00006995"/>
    </source>
</evidence>
<dbReference type="AlphaFoldDB" id="A0A3P9IX47"/>
<accession>A0A3P9IX47</accession>
<evidence type="ECO:0000256" key="2">
    <source>
        <dbReference type="ARBA" id="ARBA00019994"/>
    </source>
</evidence>
<dbReference type="SUPFAM" id="SSF48452">
    <property type="entry name" value="TPR-like"/>
    <property type="match status" value="1"/>
</dbReference>
<dbReference type="SMART" id="SM00028">
    <property type="entry name" value="TPR"/>
    <property type="match status" value="3"/>
</dbReference>